<proteinExistence type="predicted"/>
<dbReference type="PROSITE" id="PS50043">
    <property type="entry name" value="HTH_LUXR_2"/>
    <property type="match status" value="1"/>
</dbReference>
<dbReference type="PANTHER" id="PTHR16305">
    <property type="entry name" value="TESTICULAR SOLUBLE ADENYLYL CYCLASE"/>
    <property type="match status" value="1"/>
</dbReference>
<dbReference type="GO" id="GO:0005524">
    <property type="term" value="F:ATP binding"/>
    <property type="evidence" value="ECO:0007669"/>
    <property type="project" value="UniProtKB-KW"/>
</dbReference>
<dbReference type="Pfam" id="PF13191">
    <property type="entry name" value="AAA_16"/>
    <property type="match status" value="1"/>
</dbReference>
<evidence type="ECO:0000259" key="3">
    <source>
        <dbReference type="PROSITE" id="PS50043"/>
    </source>
</evidence>
<reference evidence="4 5" key="1">
    <citation type="submission" date="2019-02" db="EMBL/GenBank/DDBJ databases">
        <title>Sequencing the genomes of 1000 actinobacteria strains.</title>
        <authorList>
            <person name="Klenk H.-P."/>
        </authorList>
    </citation>
    <scope>NUCLEOTIDE SEQUENCE [LARGE SCALE GENOMIC DNA]</scope>
    <source>
        <strain evidence="4 5">DSM 45162</strain>
    </source>
</reference>
<sequence length="930" mass="96420">MQPDETALFGRASLLAAIAGRLAAGGGVALHGPAGIGKTALLDAVSAAATARGDLVLRLRPARTERAVPYAGVADLVDQVPPPAAAALPGAQRAALAALRQGVSSRTAGTVLARRLVLPLLLAQCARLAPVLLVLDDVQWLDAESAELIGFAMRRRPGPRVRVLAAQRLPDAAGRRRAVRLCPAPVSELAVPPLSADDLTALLEAHGLPCRTASRLHEASGGNPFLALALGAAMPPGPAWRPAPLPEPARALLRERVAALPAEVADTLLLAALATEPTATVLIRAGREDAERELRLAAAAGAVELDGDAIRFVPPALAQVLAEDAGAARRAAVHGALAAAAVGATDAVRHRALQSGRPDSEVARALAAEAQRAASRGAGRSAAELYLLAADRCPHALAAHRLDWLVAAARTAATAGAPALAGRAAEAVLAAEAPPEHRVRARLVLLDLAGQALADMGEMFAAALVEAGDDPGLVGPVRLRLTWAAMVAGDLDATIAEAGRTVTAARLAGDPTTEAMVLSTLAQAQRLRGEPEWTRTLQRALALPADQVPGWLHLGPRYLAARFAMVDDRLDEARADLLRLLAVAEQDRTGEALVEVLRSLSEVATRAARCRDALRYAHRAVACAQRAGLSPGPTWYTAAVAELAGGSLAAAAGFARRGVRASEQEGDSIYLLRNLHALGQAELRAGNTRAGVDALRRLRDLESVGATDPMIVRWHGDLAGGLAALGEHAEAAATLAEARAAAYRLAGAPGMAGYLDRATAVVLSESGQADSAVVLSAAAARHFEQLRQPIEQAHALLVQGGAERRRRRYAAARVAIGAALTIFLQVEAKPWAEQTERAMAGTSTPLTGTTPADLGLTSMEARVAAMVRDGASNREIATRLFLSVKTVEATLTRVYRKVGVRSRTQLTSRLTGLGPMTGAVAGPVRPAVDA</sequence>
<dbReference type="GO" id="GO:0006355">
    <property type="term" value="P:regulation of DNA-templated transcription"/>
    <property type="evidence" value="ECO:0007669"/>
    <property type="project" value="InterPro"/>
</dbReference>
<dbReference type="OrthoDB" id="3796539at2"/>
<accession>A0A4Q7ZUB0</accession>
<keyword evidence="5" id="KW-1185">Reference proteome</keyword>
<keyword evidence="2" id="KW-0067">ATP-binding</keyword>
<protein>
    <submittedName>
        <fullName evidence="4">Regulatory LuxR family protein</fullName>
    </submittedName>
</protein>
<organism evidence="4 5">
    <name type="scientific">Krasilnikovia cinnamomea</name>
    <dbReference type="NCBI Taxonomy" id="349313"/>
    <lineage>
        <taxon>Bacteria</taxon>
        <taxon>Bacillati</taxon>
        <taxon>Actinomycetota</taxon>
        <taxon>Actinomycetes</taxon>
        <taxon>Micromonosporales</taxon>
        <taxon>Micromonosporaceae</taxon>
        <taxon>Krasilnikovia</taxon>
    </lineage>
</organism>
<dbReference type="GO" id="GO:0003677">
    <property type="term" value="F:DNA binding"/>
    <property type="evidence" value="ECO:0007669"/>
    <property type="project" value="InterPro"/>
</dbReference>
<keyword evidence="1" id="KW-0547">Nucleotide-binding</keyword>
<dbReference type="GO" id="GO:0004016">
    <property type="term" value="F:adenylate cyclase activity"/>
    <property type="evidence" value="ECO:0007669"/>
    <property type="project" value="TreeGrafter"/>
</dbReference>
<dbReference type="PANTHER" id="PTHR16305:SF35">
    <property type="entry name" value="TRANSCRIPTIONAL ACTIVATOR DOMAIN"/>
    <property type="match status" value="1"/>
</dbReference>
<evidence type="ECO:0000256" key="1">
    <source>
        <dbReference type="ARBA" id="ARBA00022741"/>
    </source>
</evidence>
<dbReference type="Proteomes" id="UP000292564">
    <property type="component" value="Unassembled WGS sequence"/>
</dbReference>
<dbReference type="AlphaFoldDB" id="A0A4Q7ZUB0"/>
<dbReference type="InterPro" id="IPR036388">
    <property type="entry name" value="WH-like_DNA-bd_sf"/>
</dbReference>
<dbReference type="SMART" id="SM00421">
    <property type="entry name" value="HTH_LUXR"/>
    <property type="match status" value="1"/>
</dbReference>
<dbReference type="InterPro" id="IPR016032">
    <property type="entry name" value="Sig_transdc_resp-reg_C-effctor"/>
</dbReference>
<dbReference type="Pfam" id="PF00196">
    <property type="entry name" value="GerE"/>
    <property type="match status" value="1"/>
</dbReference>
<dbReference type="PRINTS" id="PR00038">
    <property type="entry name" value="HTHLUXR"/>
</dbReference>
<name>A0A4Q7ZUB0_9ACTN</name>
<feature type="domain" description="HTH luxR-type" evidence="3">
    <location>
        <begin position="849"/>
        <end position="914"/>
    </location>
</feature>
<dbReference type="Gene3D" id="1.10.10.10">
    <property type="entry name" value="Winged helix-like DNA-binding domain superfamily/Winged helix DNA-binding domain"/>
    <property type="match status" value="1"/>
</dbReference>
<evidence type="ECO:0000256" key="2">
    <source>
        <dbReference type="ARBA" id="ARBA00022840"/>
    </source>
</evidence>
<evidence type="ECO:0000313" key="5">
    <source>
        <dbReference type="Proteomes" id="UP000292564"/>
    </source>
</evidence>
<gene>
    <name evidence="4" type="ORF">EV385_6515</name>
</gene>
<evidence type="ECO:0000313" key="4">
    <source>
        <dbReference type="EMBL" id="RZU54564.1"/>
    </source>
</evidence>
<dbReference type="InterPro" id="IPR027417">
    <property type="entry name" value="P-loop_NTPase"/>
</dbReference>
<dbReference type="EMBL" id="SHKY01000001">
    <property type="protein sequence ID" value="RZU54564.1"/>
    <property type="molecule type" value="Genomic_DNA"/>
</dbReference>
<comment type="caution">
    <text evidence="4">The sequence shown here is derived from an EMBL/GenBank/DDBJ whole genome shotgun (WGS) entry which is preliminary data.</text>
</comment>
<dbReference type="RefSeq" id="WP_130512899.1">
    <property type="nucleotide sequence ID" value="NZ_SHKY01000001.1"/>
</dbReference>
<dbReference type="InterPro" id="IPR000792">
    <property type="entry name" value="Tscrpt_reg_LuxR_C"/>
</dbReference>
<dbReference type="InterPro" id="IPR041664">
    <property type="entry name" value="AAA_16"/>
</dbReference>
<dbReference type="CDD" id="cd06170">
    <property type="entry name" value="LuxR_C_like"/>
    <property type="match status" value="1"/>
</dbReference>
<dbReference type="SUPFAM" id="SSF52540">
    <property type="entry name" value="P-loop containing nucleoside triphosphate hydrolases"/>
    <property type="match status" value="1"/>
</dbReference>
<dbReference type="SUPFAM" id="SSF46894">
    <property type="entry name" value="C-terminal effector domain of the bipartite response regulators"/>
    <property type="match status" value="1"/>
</dbReference>
<dbReference type="GO" id="GO:0005737">
    <property type="term" value="C:cytoplasm"/>
    <property type="evidence" value="ECO:0007669"/>
    <property type="project" value="TreeGrafter"/>
</dbReference>